<feature type="transmembrane region" description="Helical" evidence="14">
    <location>
        <begin position="50"/>
        <end position="69"/>
    </location>
</feature>
<evidence type="ECO:0000256" key="9">
    <source>
        <dbReference type="ARBA" id="ARBA00022840"/>
    </source>
</evidence>
<dbReference type="Gene3D" id="3.40.50.2300">
    <property type="match status" value="1"/>
</dbReference>
<dbReference type="Pfam" id="PF00072">
    <property type="entry name" value="Response_reg"/>
    <property type="match status" value="1"/>
</dbReference>
<dbReference type="SMART" id="SM00448">
    <property type="entry name" value="REC"/>
    <property type="match status" value="1"/>
</dbReference>
<evidence type="ECO:0000256" key="8">
    <source>
        <dbReference type="ARBA" id="ARBA00022777"/>
    </source>
</evidence>
<dbReference type="FunFam" id="1.10.287.130:FF:000004">
    <property type="entry name" value="Ethylene receptor 1"/>
    <property type="match status" value="1"/>
</dbReference>
<keyword evidence="7" id="KW-0547">Nucleotide-binding</keyword>
<dbReference type="Pfam" id="PF02518">
    <property type="entry name" value="HATPase_c"/>
    <property type="match status" value="1"/>
</dbReference>
<comment type="catalytic activity">
    <reaction evidence="1">
        <text>ATP + protein L-histidine = ADP + protein N-phospho-L-histidine.</text>
        <dbReference type="EC" id="2.7.13.3"/>
    </reaction>
</comment>
<evidence type="ECO:0000256" key="1">
    <source>
        <dbReference type="ARBA" id="ARBA00000085"/>
    </source>
</evidence>
<dbReference type="GO" id="GO:0005524">
    <property type="term" value="F:ATP binding"/>
    <property type="evidence" value="ECO:0007669"/>
    <property type="project" value="UniProtKB-KW"/>
</dbReference>
<dbReference type="CDD" id="cd17546">
    <property type="entry name" value="REC_hyHK_CKI1_RcsC-like"/>
    <property type="match status" value="1"/>
</dbReference>
<feature type="transmembrane region" description="Helical" evidence="14">
    <location>
        <begin position="76"/>
        <end position="94"/>
    </location>
</feature>
<dbReference type="InterPro" id="IPR003661">
    <property type="entry name" value="HisK_dim/P_dom"/>
</dbReference>
<dbReference type="EC" id="2.7.13.3" evidence="3"/>
<keyword evidence="9" id="KW-0067">ATP-binding</keyword>
<evidence type="ECO:0000313" key="18">
    <source>
        <dbReference type="Proteomes" id="UP000594800"/>
    </source>
</evidence>
<dbReference type="PROSITE" id="PS50109">
    <property type="entry name" value="HIS_KIN"/>
    <property type="match status" value="1"/>
</dbReference>
<evidence type="ECO:0000256" key="2">
    <source>
        <dbReference type="ARBA" id="ARBA00004370"/>
    </source>
</evidence>
<dbReference type="PRINTS" id="PR00344">
    <property type="entry name" value="BCTRLSENSOR"/>
</dbReference>
<organism evidence="17 18">
    <name type="scientific">Pontivivens ytuae</name>
    <dbReference type="NCBI Taxonomy" id="2789856"/>
    <lineage>
        <taxon>Bacteria</taxon>
        <taxon>Pseudomonadati</taxon>
        <taxon>Pseudomonadota</taxon>
        <taxon>Alphaproteobacteria</taxon>
        <taxon>Rhodobacterales</taxon>
        <taxon>Paracoccaceae</taxon>
        <taxon>Pontivivens</taxon>
    </lineage>
</organism>
<evidence type="ECO:0000259" key="16">
    <source>
        <dbReference type="PROSITE" id="PS50110"/>
    </source>
</evidence>
<dbReference type="CDD" id="cd00082">
    <property type="entry name" value="HisKA"/>
    <property type="match status" value="1"/>
</dbReference>
<dbReference type="PANTHER" id="PTHR43047">
    <property type="entry name" value="TWO-COMPONENT HISTIDINE PROTEIN KINASE"/>
    <property type="match status" value="1"/>
</dbReference>
<evidence type="ECO:0000256" key="3">
    <source>
        <dbReference type="ARBA" id="ARBA00012438"/>
    </source>
</evidence>
<evidence type="ECO:0000256" key="13">
    <source>
        <dbReference type="PROSITE-ProRule" id="PRU00169"/>
    </source>
</evidence>
<dbReference type="InterPro" id="IPR004358">
    <property type="entry name" value="Sig_transdc_His_kin-like_C"/>
</dbReference>
<dbReference type="Pfam" id="PF00512">
    <property type="entry name" value="HisKA"/>
    <property type="match status" value="1"/>
</dbReference>
<dbReference type="SUPFAM" id="SSF52172">
    <property type="entry name" value="CheY-like"/>
    <property type="match status" value="1"/>
</dbReference>
<evidence type="ECO:0000256" key="5">
    <source>
        <dbReference type="ARBA" id="ARBA00022679"/>
    </source>
</evidence>
<dbReference type="EMBL" id="CP064942">
    <property type="protein sequence ID" value="QPH53396.1"/>
    <property type="molecule type" value="Genomic_DNA"/>
</dbReference>
<evidence type="ECO:0000256" key="6">
    <source>
        <dbReference type="ARBA" id="ARBA00022692"/>
    </source>
</evidence>
<dbReference type="InterPro" id="IPR011006">
    <property type="entry name" value="CheY-like_superfamily"/>
</dbReference>
<keyword evidence="10 14" id="KW-1133">Transmembrane helix</keyword>
<dbReference type="SUPFAM" id="SSF47384">
    <property type="entry name" value="Homodimeric domain of signal transducing histidine kinase"/>
    <property type="match status" value="1"/>
</dbReference>
<evidence type="ECO:0000256" key="12">
    <source>
        <dbReference type="ARBA" id="ARBA00023136"/>
    </source>
</evidence>
<dbReference type="InterPro" id="IPR003594">
    <property type="entry name" value="HATPase_dom"/>
</dbReference>
<proteinExistence type="predicted"/>
<keyword evidence="5" id="KW-0808">Transferase</keyword>
<comment type="subcellular location">
    <subcellularLocation>
        <location evidence="2">Membrane</location>
    </subcellularLocation>
</comment>
<dbReference type="InterPro" id="IPR001789">
    <property type="entry name" value="Sig_transdc_resp-reg_receiver"/>
</dbReference>
<feature type="transmembrane region" description="Helical" evidence="14">
    <location>
        <begin position="21"/>
        <end position="44"/>
    </location>
</feature>
<feature type="modified residue" description="4-aspartylphosphate" evidence="13">
    <location>
        <position position="499"/>
    </location>
</feature>
<evidence type="ECO:0000256" key="4">
    <source>
        <dbReference type="ARBA" id="ARBA00022553"/>
    </source>
</evidence>
<dbReference type="KEGG" id="poz:I0K15_16645"/>
<evidence type="ECO:0000256" key="7">
    <source>
        <dbReference type="ARBA" id="ARBA00022741"/>
    </source>
</evidence>
<dbReference type="SUPFAM" id="SSF55874">
    <property type="entry name" value="ATPase domain of HSP90 chaperone/DNA topoisomerase II/histidine kinase"/>
    <property type="match status" value="1"/>
</dbReference>
<keyword evidence="4 13" id="KW-0597">Phosphoprotein</keyword>
<keyword evidence="11" id="KW-0902">Two-component regulatory system</keyword>
<feature type="transmembrane region" description="Helical" evidence="14">
    <location>
        <begin position="161"/>
        <end position="183"/>
    </location>
</feature>
<feature type="domain" description="Histidine kinase" evidence="15">
    <location>
        <begin position="210"/>
        <end position="431"/>
    </location>
</feature>
<keyword evidence="18" id="KW-1185">Reference proteome</keyword>
<dbReference type="Gene3D" id="1.10.287.130">
    <property type="match status" value="1"/>
</dbReference>
<protein>
    <recommendedName>
        <fullName evidence="3">histidine kinase</fullName>
        <ecNumber evidence="3">2.7.13.3</ecNumber>
    </recommendedName>
</protein>
<dbReference type="RefSeq" id="WP_196102605.1">
    <property type="nucleotide sequence ID" value="NZ_CP064942.1"/>
</dbReference>
<reference evidence="17 18" key="1">
    <citation type="submission" date="2020-11" db="EMBL/GenBank/DDBJ databases">
        <title>Description of Pontivivens ytuae sp. nov. isolated from deep sea sediment of Mariana Trench.</title>
        <authorList>
            <person name="Wang Z."/>
            <person name="Sun Q.-L."/>
            <person name="Xu X.-D."/>
            <person name="Tang Y.-Z."/>
            <person name="Zhang J."/>
        </authorList>
    </citation>
    <scope>NUCLEOTIDE SEQUENCE [LARGE SCALE GENOMIC DNA]</scope>
    <source>
        <strain evidence="17 18">MT2928</strain>
    </source>
</reference>
<feature type="transmembrane region" description="Helical" evidence="14">
    <location>
        <begin position="124"/>
        <end position="141"/>
    </location>
</feature>
<sequence length="566" mass="61564">MAEADTTSGYESGRADFARRILVLASITISISTSVLSLMLVFALGQPQAMVLNVLIASLAYLAVPLLFRLGFKLELVRDVFFALSFVTIFLMSLSPDEGVAFGFVSYLPIFICIAGMLYQRSGIIILALLSVGLVGGIAIVDLMRLPVERVMDSPGSVATVAVRHGMAVVFSAVLVIVAMSLFEDMLGRLRAARDHARRTSESKTSFLANVSHEVRTPLNAILGMAEILQQTELDPDQRRKVETISESGSTLLEMLNDILDISRLEADRMPISPSRQDASDLLAGVEGLWSPIAEDKGLQFLIDFDPDIPEAIEIDPQRFRQCMNNLLSNAIKFTPEGHVRVAMRWDDRAGQPTRLVVDVQDTGIGMSSDAASRVFDPFNQADDTIMGSYGGSGLGLSITRQLARMMGGDLVFKSVQNEGTLFTLTLGVKALEPEAPRAPAPAPVANGLRVLVVDDIPTNLMVAASYMRALGAQVDEAMSGDQALELMRNQAFDLVLLDMHMPDTNGLWVLEKVQNLRRKVPPIVMITAGATEAEMERARALGARDVLMKPLTPRVLESLLRSYAA</sequence>
<dbReference type="GO" id="GO:0000155">
    <property type="term" value="F:phosphorelay sensor kinase activity"/>
    <property type="evidence" value="ECO:0007669"/>
    <property type="project" value="InterPro"/>
</dbReference>
<dbReference type="FunFam" id="3.30.565.10:FF:000010">
    <property type="entry name" value="Sensor histidine kinase RcsC"/>
    <property type="match status" value="1"/>
</dbReference>
<dbReference type="AlphaFoldDB" id="A0A7S9LQR7"/>
<keyword evidence="12 14" id="KW-0472">Membrane</keyword>
<accession>A0A7S9LQR7</accession>
<name>A0A7S9LQR7_9RHOB</name>
<evidence type="ECO:0000256" key="11">
    <source>
        <dbReference type="ARBA" id="ARBA00023012"/>
    </source>
</evidence>
<evidence type="ECO:0000256" key="10">
    <source>
        <dbReference type="ARBA" id="ARBA00022989"/>
    </source>
</evidence>
<dbReference type="InterPro" id="IPR005467">
    <property type="entry name" value="His_kinase_dom"/>
</dbReference>
<dbReference type="Proteomes" id="UP000594800">
    <property type="component" value="Chromosome"/>
</dbReference>
<dbReference type="PROSITE" id="PS50110">
    <property type="entry name" value="RESPONSE_REGULATORY"/>
    <property type="match status" value="1"/>
</dbReference>
<evidence type="ECO:0000256" key="14">
    <source>
        <dbReference type="SAM" id="Phobius"/>
    </source>
</evidence>
<keyword evidence="8" id="KW-0418">Kinase</keyword>
<evidence type="ECO:0000259" key="15">
    <source>
        <dbReference type="PROSITE" id="PS50109"/>
    </source>
</evidence>
<dbReference type="Gene3D" id="3.30.565.10">
    <property type="entry name" value="Histidine kinase-like ATPase, C-terminal domain"/>
    <property type="match status" value="1"/>
</dbReference>
<dbReference type="InterPro" id="IPR036890">
    <property type="entry name" value="HATPase_C_sf"/>
</dbReference>
<gene>
    <name evidence="17" type="ORF">I0K15_16645</name>
</gene>
<evidence type="ECO:0000313" key="17">
    <source>
        <dbReference type="EMBL" id="QPH53396.1"/>
    </source>
</evidence>
<dbReference type="SMART" id="SM00387">
    <property type="entry name" value="HATPase_c"/>
    <property type="match status" value="1"/>
</dbReference>
<feature type="transmembrane region" description="Helical" evidence="14">
    <location>
        <begin position="100"/>
        <end position="119"/>
    </location>
</feature>
<dbReference type="PANTHER" id="PTHR43047:SF64">
    <property type="entry name" value="HISTIDINE KINASE CONTAINING CHEY-HOMOLOGOUS RECEIVER DOMAIN AND PAS DOMAIN-RELATED"/>
    <property type="match status" value="1"/>
</dbReference>
<keyword evidence="6 14" id="KW-0812">Transmembrane</keyword>
<dbReference type="GO" id="GO:0016020">
    <property type="term" value="C:membrane"/>
    <property type="evidence" value="ECO:0007669"/>
    <property type="project" value="UniProtKB-SubCell"/>
</dbReference>
<dbReference type="SMART" id="SM00388">
    <property type="entry name" value="HisKA"/>
    <property type="match status" value="1"/>
</dbReference>
<dbReference type="InterPro" id="IPR036097">
    <property type="entry name" value="HisK_dim/P_sf"/>
</dbReference>
<feature type="domain" description="Response regulatory" evidence="16">
    <location>
        <begin position="450"/>
        <end position="565"/>
    </location>
</feature>